<reference evidence="1 2" key="1">
    <citation type="submission" date="2012-10" db="EMBL/GenBank/DDBJ databases">
        <authorList>
            <person name="Zafar N."/>
            <person name="Inman J."/>
            <person name="Hall N."/>
            <person name="Lorenzi H."/>
            <person name="Caler E."/>
        </authorList>
    </citation>
    <scope>NUCLEOTIDE SEQUENCE [LARGE SCALE GENOMIC DNA]</scope>
    <source>
        <strain evidence="1 2">IP1</strain>
    </source>
</reference>
<sequence>MPEIHISQTSRESNVINALIFFDSLESVRTAELMTGVLLYHERVDIKPTTLLHLPDEKIYSFLVTPQQNNNPQNGQTKTSVVASLIAHGGAGKVKNVAMDVDEELHLTEYLTFGTVMVWSCFTAADDKFKITTKVYNTLENIDNALGVSDKWKSVKNSAENR</sequence>
<proteinExistence type="predicted"/>
<evidence type="ECO:0000313" key="1">
    <source>
        <dbReference type="EMBL" id="ELP87177.1"/>
    </source>
</evidence>
<name>A0A0A1TZW1_ENTIV</name>
<dbReference type="EMBL" id="KB206860">
    <property type="protein sequence ID" value="ELP87177.1"/>
    <property type="molecule type" value="Genomic_DNA"/>
</dbReference>
<dbReference type="KEGG" id="eiv:EIN_092840"/>
<evidence type="ECO:0000313" key="2">
    <source>
        <dbReference type="Proteomes" id="UP000014680"/>
    </source>
</evidence>
<organism evidence="1 2">
    <name type="scientific">Entamoeba invadens IP1</name>
    <dbReference type="NCBI Taxonomy" id="370355"/>
    <lineage>
        <taxon>Eukaryota</taxon>
        <taxon>Amoebozoa</taxon>
        <taxon>Evosea</taxon>
        <taxon>Archamoebae</taxon>
        <taxon>Mastigamoebida</taxon>
        <taxon>Entamoebidae</taxon>
        <taxon>Entamoeba</taxon>
    </lineage>
</organism>
<dbReference type="RefSeq" id="XP_004253948.1">
    <property type="nucleotide sequence ID" value="XM_004253900.1"/>
</dbReference>
<dbReference type="OrthoDB" id="7763451at2759"/>
<dbReference type="AlphaFoldDB" id="A0A0A1TZW1"/>
<dbReference type="VEuPathDB" id="AmoebaDB:EIN_092840"/>
<protein>
    <submittedName>
        <fullName evidence="1">Uncharacterized protein</fullName>
    </submittedName>
</protein>
<accession>A0A0A1TZW1</accession>
<keyword evidence="2" id="KW-1185">Reference proteome</keyword>
<dbReference type="GeneID" id="14886485"/>
<gene>
    <name evidence="1" type="ORF">EIN_092840</name>
</gene>
<dbReference type="Proteomes" id="UP000014680">
    <property type="component" value="Unassembled WGS sequence"/>
</dbReference>